<dbReference type="PRINTS" id="PR00258">
    <property type="entry name" value="SPERACTRCPTR"/>
</dbReference>
<dbReference type="OMA" id="HMSGDAT"/>
<dbReference type="RefSeq" id="XP_030846979.1">
    <property type="nucleotide sequence ID" value="XM_030991119.1"/>
</dbReference>
<dbReference type="SMART" id="SM00202">
    <property type="entry name" value="SR"/>
    <property type="match status" value="3"/>
</dbReference>
<dbReference type="OrthoDB" id="536948at2759"/>
<accession>A0A7M7P709</accession>
<dbReference type="PANTHER" id="PTHR47653">
    <property type="entry name" value="PROTEIN BARK BEETLE"/>
    <property type="match status" value="1"/>
</dbReference>
<dbReference type="InterPro" id="IPR036772">
    <property type="entry name" value="SRCR-like_dom_sf"/>
</dbReference>
<dbReference type="InterPro" id="IPR001190">
    <property type="entry name" value="SRCR"/>
</dbReference>
<dbReference type="Proteomes" id="UP000007110">
    <property type="component" value="Unassembled WGS sequence"/>
</dbReference>
<feature type="disulfide bond" evidence="5">
    <location>
        <begin position="486"/>
        <end position="496"/>
    </location>
</feature>
<keyword evidence="2" id="KW-0677">Repeat</keyword>
<evidence type="ECO:0000256" key="3">
    <source>
        <dbReference type="ARBA" id="ARBA00023157"/>
    </source>
</evidence>
<dbReference type="InterPro" id="IPR053243">
    <property type="entry name" value="SJ_maturation_regulator"/>
</dbReference>
<evidence type="ECO:0000313" key="8">
    <source>
        <dbReference type="EnsemblMetazoa" id="XP_030846979"/>
    </source>
</evidence>
<evidence type="ECO:0000259" key="7">
    <source>
        <dbReference type="PROSITE" id="PS50287"/>
    </source>
</evidence>
<name>A0A7M7P709_STRPU</name>
<dbReference type="EnsemblMetazoa" id="XM_030991119">
    <property type="protein sequence ID" value="XP_030846979"/>
    <property type="gene ID" value="LOC584125"/>
</dbReference>
<comment type="caution">
    <text evidence="5">Lacks conserved residue(s) required for the propagation of feature annotation.</text>
</comment>
<dbReference type="PROSITE" id="PS50287">
    <property type="entry name" value="SRCR_2"/>
    <property type="match status" value="3"/>
</dbReference>
<keyword evidence="1" id="KW-0732">Signal</keyword>
<dbReference type="KEGG" id="spu:584125"/>
<evidence type="ECO:0000256" key="5">
    <source>
        <dbReference type="PROSITE-ProRule" id="PRU00196"/>
    </source>
</evidence>
<evidence type="ECO:0000313" key="9">
    <source>
        <dbReference type="Proteomes" id="UP000007110"/>
    </source>
</evidence>
<feature type="disulfide bond" evidence="5">
    <location>
        <begin position="595"/>
        <end position="605"/>
    </location>
</feature>
<evidence type="ECO:0000256" key="2">
    <source>
        <dbReference type="ARBA" id="ARBA00022737"/>
    </source>
</evidence>
<dbReference type="PANTHER" id="PTHR47653:SF1">
    <property type="entry name" value="DELETED IN MALIGNANT BRAIN TUMORS 1 PROTEIN"/>
    <property type="match status" value="1"/>
</dbReference>
<feature type="domain" description="SRCR" evidence="7">
    <location>
        <begin position="416"/>
        <end position="517"/>
    </location>
</feature>
<dbReference type="AlphaFoldDB" id="A0A7M7P709"/>
<reference evidence="8" key="2">
    <citation type="submission" date="2021-01" db="UniProtKB">
        <authorList>
            <consortium name="EnsemblMetazoa"/>
        </authorList>
    </citation>
    <scope>IDENTIFICATION</scope>
</reference>
<sequence length="736" mass="77750">MADEVLHTEDNHCQPILVNGELMPTVPEYMPSFPATLKGIKRHFVCKLAESTTTQHATTKYTTESTTTHPTTTTQSTTTQDATTMSTTDSATTDSTTSHPTTTTQSTTTQDATTMSTTDSATSHPSTSTQSTTTQDATTMSTTESTTSHPTTATQSTTTQDTTTMTTTESTTSHPTTTTQSPTTQDATTISTTDSATTDSSTSHPTTTTQSPTTQDATTISTMDSATTDSSTSHPTTTTQSNTTQDATTMSTTESATSHPTTTTQSTTTQDTTTMSTTEPATSHPTTTTQSTTTQDATTMSTTDSATLHPTTTTQSTTTQDATTMSTTDSATSHPTTTTQSTTTQDTTTMSTTESATSHPTTTTQSTTTQDATTMSTTDSATLHPTTTTQSTTTQDATTMSTTEPTTSHPTTTTRIRLDDGYSSDEGRVEIFHEGQWGTVCDDDWDDSDASVVCRQLGYSGEVGVATSGATYGQGSGPIYLDDVGCSGNESRLTDCSNGGWGNHNCGHYEDAGVYCGDEIEGKIRLVDGYSSDEGRVEISFHEGQWGTVCDYGWDDSDARVVCRQLGYSGNVGVARSRATYGQGSGPIYLDDVGCSGNESRLTDCSNGGWGNHYCRHDEDAGVYCGDEIEGKIRLVDGYSSDEGRVEISFHEGQWGTVCDDSWDDSDARVVCRQLGYSGNVGVARSRATYGQGSGPIYLDDVGCSGNESRLTDCSNGGWDNHDCGHAEDAGVDCSI</sequence>
<protein>
    <recommendedName>
        <fullName evidence="7">SRCR domain-containing protein</fullName>
    </recommendedName>
</protein>
<proteinExistence type="predicted"/>
<dbReference type="GeneID" id="584125"/>
<dbReference type="FunFam" id="3.10.250.10:FF:000006">
    <property type="entry name" value="neurotrypsin isoform X2"/>
    <property type="match status" value="3"/>
</dbReference>
<dbReference type="PROSITE" id="PS00420">
    <property type="entry name" value="SRCR_1"/>
    <property type="match status" value="1"/>
</dbReference>
<feature type="domain" description="SRCR" evidence="7">
    <location>
        <begin position="633"/>
        <end position="735"/>
    </location>
</feature>
<dbReference type="InParanoid" id="A0A7M7P709"/>
<feature type="region of interest" description="Disordered" evidence="6">
    <location>
        <begin position="53"/>
        <end position="422"/>
    </location>
</feature>
<organism evidence="8 9">
    <name type="scientific">Strongylocentrotus purpuratus</name>
    <name type="common">Purple sea urchin</name>
    <dbReference type="NCBI Taxonomy" id="7668"/>
    <lineage>
        <taxon>Eukaryota</taxon>
        <taxon>Metazoa</taxon>
        <taxon>Echinodermata</taxon>
        <taxon>Eleutherozoa</taxon>
        <taxon>Echinozoa</taxon>
        <taxon>Echinoidea</taxon>
        <taxon>Euechinoidea</taxon>
        <taxon>Echinacea</taxon>
        <taxon>Camarodonta</taxon>
        <taxon>Echinidea</taxon>
        <taxon>Strongylocentrotidae</taxon>
        <taxon>Strongylocentrotus</taxon>
    </lineage>
</organism>
<feature type="disulfide bond" evidence="5">
    <location>
        <begin position="704"/>
        <end position="714"/>
    </location>
</feature>
<dbReference type="GO" id="GO:0016020">
    <property type="term" value="C:membrane"/>
    <property type="evidence" value="ECO:0007669"/>
    <property type="project" value="InterPro"/>
</dbReference>
<keyword evidence="3 5" id="KW-1015">Disulfide bond</keyword>
<evidence type="ECO:0000256" key="1">
    <source>
        <dbReference type="ARBA" id="ARBA00022729"/>
    </source>
</evidence>
<feature type="domain" description="SRCR" evidence="7">
    <location>
        <begin position="524"/>
        <end position="626"/>
    </location>
</feature>
<reference evidence="9" key="1">
    <citation type="submission" date="2015-02" db="EMBL/GenBank/DDBJ databases">
        <title>Genome sequencing for Strongylocentrotus purpuratus.</title>
        <authorList>
            <person name="Murali S."/>
            <person name="Liu Y."/>
            <person name="Vee V."/>
            <person name="English A."/>
            <person name="Wang M."/>
            <person name="Skinner E."/>
            <person name="Han Y."/>
            <person name="Muzny D.M."/>
            <person name="Worley K.C."/>
            <person name="Gibbs R.A."/>
        </authorList>
    </citation>
    <scope>NUCLEOTIDE SEQUENCE</scope>
</reference>
<dbReference type="Pfam" id="PF00530">
    <property type="entry name" value="SRCR"/>
    <property type="match status" value="3"/>
</dbReference>
<dbReference type="Gene3D" id="3.10.250.10">
    <property type="entry name" value="SRCR-like domain"/>
    <property type="match status" value="3"/>
</dbReference>
<keyword evidence="9" id="KW-1185">Reference proteome</keyword>
<evidence type="ECO:0000256" key="6">
    <source>
        <dbReference type="SAM" id="MobiDB-lite"/>
    </source>
</evidence>
<keyword evidence="4" id="KW-0325">Glycoprotein</keyword>
<feature type="compositionally biased region" description="Low complexity" evidence="6">
    <location>
        <begin position="53"/>
        <end position="414"/>
    </location>
</feature>
<evidence type="ECO:0000256" key="4">
    <source>
        <dbReference type="ARBA" id="ARBA00023180"/>
    </source>
</evidence>
<dbReference type="SUPFAM" id="SSF56487">
    <property type="entry name" value="SRCR-like"/>
    <property type="match status" value="3"/>
</dbReference>